<dbReference type="InterPro" id="IPR039506">
    <property type="entry name" value="SPOB_a"/>
</dbReference>
<keyword evidence="2" id="KW-0808">Transferase</keyword>
<evidence type="ECO:0000259" key="4">
    <source>
        <dbReference type="SMART" id="SM01317"/>
    </source>
</evidence>
<dbReference type="InterPro" id="IPR037100">
    <property type="entry name" value="Spo0B_C_sf"/>
</dbReference>
<evidence type="ECO:0000256" key="3">
    <source>
        <dbReference type="ARBA" id="ARBA00022777"/>
    </source>
</evidence>
<evidence type="ECO:0000256" key="2">
    <source>
        <dbReference type="ARBA" id="ARBA00022679"/>
    </source>
</evidence>
<dbReference type="SMART" id="SM01317">
    <property type="entry name" value="SPOB_ab"/>
    <property type="match status" value="1"/>
</dbReference>
<dbReference type="Pfam" id="PF14689">
    <property type="entry name" value="SPOB_a"/>
    <property type="match status" value="1"/>
</dbReference>
<dbReference type="InterPro" id="IPR016120">
    <property type="entry name" value="Sig_transdc_His_kin_SpoOB"/>
</dbReference>
<gene>
    <name evidence="5" type="ORF">WMO63_11260</name>
</gene>
<evidence type="ECO:0000313" key="5">
    <source>
        <dbReference type="EMBL" id="MEQ2466242.1"/>
    </source>
</evidence>
<reference evidence="5 6" key="1">
    <citation type="submission" date="2024-03" db="EMBL/GenBank/DDBJ databases">
        <title>Human intestinal bacterial collection.</title>
        <authorList>
            <person name="Pauvert C."/>
            <person name="Hitch T.C.A."/>
            <person name="Clavel T."/>
        </authorList>
    </citation>
    <scope>NUCLEOTIDE SEQUENCE [LARGE SCALE GENOMIC DNA]</scope>
    <source>
        <strain evidence="5 6">CLA-SR-H024</strain>
    </source>
</reference>
<name>A0ABV1EYR1_9BACI</name>
<keyword evidence="6" id="KW-1185">Reference proteome</keyword>
<keyword evidence="1" id="KW-0597">Phosphoprotein</keyword>
<feature type="domain" description="Sporulation initiation phosphotransferase B C-terminal" evidence="4">
    <location>
        <begin position="59"/>
        <end position="172"/>
    </location>
</feature>
<dbReference type="Proteomes" id="UP001465426">
    <property type="component" value="Unassembled WGS sequence"/>
</dbReference>
<evidence type="ECO:0000256" key="1">
    <source>
        <dbReference type="ARBA" id="ARBA00022553"/>
    </source>
</evidence>
<dbReference type="Gene3D" id="3.30.565.30">
    <property type="entry name" value="Sporulation initiation phosphotransferase B (SpoOB), C-terminal domain"/>
    <property type="match status" value="1"/>
</dbReference>
<dbReference type="RefSeq" id="WP_349204814.1">
    <property type="nucleotide sequence ID" value="NZ_JBBMFN010000023.1"/>
</dbReference>
<organism evidence="5 6">
    <name type="scientific">Niallia hominis</name>
    <dbReference type="NCBI Taxonomy" id="3133173"/>
    <lineage>
        <taxon>Bacteria</taxon>
        <taxon>Bacillati</taxon>
        <taxon>Bacillota</taxon>
        <taxon>Bacilli</taxon>
        <taxon>Bacillales</taxon>
        <taxon>Bacillaceae</taxon>
        <taxon>Niallia</taxon>
    </lineage>
</organism>
<proteinExistence type="predicted"/>
<sequence>MNKDWNTIDFLRHVRHDWLNKIQLIKGNLDLNKPERVKEIINEIITETKQEAKLSNLNIPQFATKLLIANWENYYFRLEYEVLVEEKCQLTEDETLTPWITLFFQTLNQHSKPFADNHLFISIHSMVEGLRLYVDFNGQLLNTESIMPFLQQPFSKQLAVENIEISDKELVFEVWMIREKTGK</sequence>
<dbReference type="InterPro" id="IPR016122">
    <property type="entry name" value="SpoOB_C"/>
</dbReference>
<accession>A0ABV1EYR1</accession>
<dbReference type="Gene3D" id="1.10.287.130">
    <property type="match status" value="1"/>
</dbReference>
<evidence type="ECO:0000313" key="6">
    <source>
        <dbReference type="Proteomes" id="UP001465426"/>
    </source>
</evidence>
<keyword evidence="3" id="KW-0418">Kinase</keyword>
<dbReference type="EMBL" id="JBBMFN010000023">
    <property type="protein sequence ID" value="MEQ2466242.1"/>
    <property type="molecule type" value="Genomic_DNA"/>
</dbReference>
<dbReference type="Pfam" id="PF14682">
    <property type="entry name" value="SPOB_ab"/>
    <property type="match status" value="1"/>
</dbReference>
<protein>
    <submittedName>
        <fullName evidence="5">Spo0B C-terminal domain-containing protein</fullName>
    </submittedName>
</protein>
<comment type="caution">
    <text evidence="5">The sequence shown here is derived from an EMBL/GenBank/DDBJ whole genome shotgun (WGS) entry which is preliminary data.</text>
</comment>
<dbReference type="SUPFAM" id="SSF55890">
    <property type="entry name" value="Sporulation response regulatory protein Spo0B"/>
    <property type="match status" value="1"/>
</dbReference>